<dbReference type="PANTHER" id="PTHR30034:SF6">
    <property type="entry name" value="YOP PROTEINS TRANSLOCATION PROTEIN Q"/>
    <property type="match status" value="1"/>
</dbReference>
<dbReference type="AlphaFoldDB" id="A0A3M0MF27"/>
<feature type="domain" description="Flagellar motor switch protein FliN-like C-terminal" evidence="3">
    <location>
        <begin position="326"/>
        <end position="392"/>
    </location>
</feature>
<comment type="caution">
    <text evidence="4">The sequence shown here is derived from an EMBL/GenBank/DDBJ whole genome shotgun (WGS) entry which is preliminary data.</text>
</comment>
<proteinExistence type="inferred from homology"/>
<dbReference type="SUPFAM" id="SSF101801">
    <property type="entry name" value="Surface presentation of antigens (SPOA)"/>
    <property type="match status" value="1"/>
</dbReference>
<protein>
    <recommendedName>
        <fullName evidence="3">Flagellar motor switch protein FliN-like C-terminal domain-containing protein</fullName>
    </recommendedName>
</protein>
<organism evidence="4 5">
    <name type="scientific">Paracoccus alkanivorans</name>
    <dbReference type="NCBI Taxonomy" id="2116655"/>
    <lineage>
        <taxon>Bacteria</taxon>
        <taxon>Pseudomonadati</taxon>
        <taxon>Pseudomonadota</taxon>
        <taxon>Alphaproteobacteria</taxon>
        <taxon>Rhodobacterales</taxon>
        <taxon>Paracoccaceae</taxon>
        <taxon>Paracoccus</taxon>
    </lineage>
</organism>
<dbReference type="EMBL" id="QOKZ01000004">
    <property type="protein sequence ID" value="RMC34944.1"/>
    <property type="molecule type" value="Genomic_DNA"/>
</dbReference>
<dbReference type="Pfam" id="PF01052">
    <property type="entry name" value="FliMN_C"/>
    <property type="match status" value="1"/>
</dbReference>
<sequence>MMTDPSEMSFLSTGRLVLEDAHRVVPPEVASGPAVLSRRRQSLALATAQNRLCGHRTPISLRVGGAAIQAALTEAVDSPAQGAWLELEIDGHPAHIGLSWGTVRRMTGLPLESADPVDAAVLFEEALSTWLDGIEEQTGLTVRFRRFSHAEPVCEALRLGLRAEVVQRPAARSIHLHMPLILSEPAANSLAPVLSRWNTIRPETLPLYLRLAVEIETTRLSMVELRSLNPGDALVLADLPSTASLVLEEQFIASAQAAGDGLLPTMWRMTGRFRPRQSGKPFQTGTKELMSEQEQHPSHDDQQRPETGSPEPAPRHSLAIAGSFDALEIRLSFRLGERLMSLAELRRAGPGTIVTLDRPDGAMVDIVANGQLIGTGEVISVAGQRAVEIRSLFSNE</sequence>
<evidence type="ECO:0000313" key="4">
    <source>
        <dbReference type="EMBL" id="RMC34944.1"/>
    </source>
</evidence>
<gene>
    <name evidence="4" type="ORF">C9E81_12710</name>
</gene>
<dbReference type="GO" id="GO:0071978">
    <property type="term" value="P:bacterial-type flagellum-dependent swarming motility"/>
    <property type="evidence" value="ECO:0007669"/>
    <property type="project" value="TreeGrafter"/>
</dbReference>
<dbReference type="Proteomes" id="UP000273516">
    <property type="component" value="Unassembled WGS sequence"/>
</dbReference>
<name>A0A3M0MF27_9RHOB</name>
<dbReference type="GO" id="GO:0009425">
    <property type="term" value="C:bacterial-type flagellum basal body"/>
    <property type="evidence" value="ECO:0007669"/>
    <property type="project" value="InterPro"/>
</dbReference>
<reference evidence="4 5" key="1">
    <citation type="submission" date="2018-07" db="EMBL/GenBank/DDBJ databases">
        <authorList>
            <person name="Zhang Y."/>
            <person name="Wang L."/>
            <person name="Ma S."/>
        </authorList>
    </citation>
    <scope>NUCLEOTIDE SEQUENCE [LARGE SCALE GENOMIC DNA]</scope>
    <source>
        <strain evidence="4 5">4-2</strain>
    </source>
</reference>
<accession>A0A3M0MF27</accession>
<dbReference type="PRINTS" id="PR00956">
    <property type="entry name" value="FLGMOTORFLIN"/>
</dbReference>
<evidence type="ECO:0000313" key="5">
    <source>
        <dbReference type="Proteomes" id="UP000273516"/>
    </source>
</evidence>
<dbReference type="OrthoDB" id="9801534at2"/>
<dbReference type="InterPro" id="IPR036429">
    <property type="entry name" value="SpoA-like_sf"/>
</dbReference>
<evidence type="ECO:0000259" key="3">
    <source>
        <dbReference type="Pfam" id="PF01052"/>
    </source>
</evidence>
<dbReference type="GO" id="GO:0050918">
    <property type="term" value="P:positive chemotaxis"/>
    <property type="evidence" value="ECO:0007669"/>
    <property type="project" value="TreeGrafter"/>
</dbReference>
<keyword evidence="5" id="KW-1185">Reference proteome</keyword>
<evidence type="ECO:0000256" key="2">
    <source>
        <dbReference type="SAM" id="MobiDB-lite"/>
    </source>
</evidence>
<dbReference type="InterPro" id="IPR001543">
    <property type="entry name" value="FliN-like_C"/>
</dbReference>
<dbReference type="Gene3D" id="2.30.330.10">
    <property type="entry name" value="SpoA-like"/>
    <property type="match status" value="1"/>
</dbReference>
<dbReference type="InterPro" id="IPR001172">
    <property type="entry name" value="FliN_T3SS_HrcQb"/>
</dbReference>
<comment type="similarity">
    <text evidence="1">Belongs to the FliN/MopA/SpaO family.</text>
</comment>
<dbReference type="GO" id="GO:0003774">
    <property type="term" value="F:cytoskeletal motor activity"/>
    <property type="evidence" value="ECO:0007669"/>
    <property type="project" value="InterPro"/>
</dbReference>
<feature type="region of interest" description="Disordered" evidence="2">
    <location>
        <begin position="272"/>
        <end position="316"/>
    </location>
</feature>
<dbReference type="PANTHER" id="PTHR30034">
    <property type="entry name" value="FLAGELLAR MOTOR SWITCH PROTEIN FLIM"/>
    <property type="match status" value="1"/>
</dbReference>
<evidence type="ECO:0000256" key="1">
    <source>
        <dbReference type="ARBA" id="ARBA00009226"/>
    </source>
</evidence>
<feature type="compositionally biased region" description="Basic and acidic residues" evidence="2">
    <location>
        <begin position="289"/>
        <end position="304"/>
    </location>
</feature>